<feature type="non-terminal residue" evidence="2">
    <location>
        <position position="1"/>
    </location>
</feature>
<proteinExistence type="predicted"/>
<keyword evidence="1" id="KW-0472">Membrane</keyword>
<feature type="transmembrane region" description="Helical" evidence="1">
    <location>
        <begin position="75"/>
        <end position="98"/>
    </location>
</feature>
<gene>
    <name evidence="2" type="ORF">Tci_873048</name>
</gene>
<accession>A0A699SVQ7</accession>
<dbReference type="AlphaFoldDB" id="A0A699SVQ7"/>
<sequence length="99" mass="11763">GDFKTKLSVTCYTDTGRDINRDDHRSYTRYVFMMNEDAVDWKSSKKSTTAMLLHKLNTWLLLKLQWKRFRSDNSFLNLVLFPVIMDLWICTMIILVPLP</sequence>
<dbReference type="EMBL" id="BKCJ011189005">
    <property type="protein sequence ID" value="GFD01079.1"/>
    <property type="molecule type" value="Genomic_DNA"/>
</dbReference>
<evidence type="ECO:0000256" key="1">
    <source>
        <dbReference type="SAM" id="Phobius"/>
    </source>
</evidence>
<name>A0A699SVQ7_TANCI</name>
<keyword evidence="1" id="KW-1133">Transmembrane helix</keyword>
<evidence type="ECO:0000313" key="2">
    <source>
        <dbReference type="EMBL" id="GFD01079.1"/>
    </source>
</evidence>
<comment type="caution">
    <text evidence="2">The sequence shown here is derived from an EMBL/GenBank/DDBJ whole genome shotgun (WGS) entry which is preliminary data.</text>
</comment>
<keyword evidence="1" id="KW-0812">Transmembrane</keyword>
<reference evidence="2" key="1">
    <citation type="journal article" date="2019" name="Sci. Rep.">
        <title>Draft genome of Tanacetum cinerariifolium, the natural source of mosquito coil.</title>
        <authorList>
            <person name="Yamashiro T."/>
            <person name="Shiraishi A."/>
            <person name="Satake H."/>
            <person name="Nakayama K."/>
        </authorList>
    </citation>
    <scope>NUCLEOTIDE SEQUENCE</scope>
</reference>
<organism evidence="2">
    <name type="scientific">Tanacetum cinerariifolium</name>
    <name type="common">Dalmatian daisy</name>
    <name type="synonym">Chrysanthemum cinerariifolium</name>
    <dbReference type="NCBI Taxonomy" id="118510"/>
    <lineage>
        <taxon>Eukaryota</taxon>
        <taxon>Viridiplantae</taxon>
        <taxon>Streptophyta</taxon>
        <taxon>Embryophyta</taxon>
        <taxon>Tracheophyta</taxon>
        <taxon>Spermatophyta</taxon>
        <taxon>Magnoliopsida</taxon>
        <taxon>eudicotyledons</taxon>
        <taxon>Gunneridae</taxon>
        <taxon>Pentapetalae</taxon>
        <taxon>asterids</taxon>
        <taxon>campanulids</taxon>
        <taxon>Asterales</taxon>
        <taxon>Asteraceae</taxon>
        <taxon>Asteroideae</taxon>
        <taxon>Anthemideae</taxon>
        <taxon>Anthemidinae</taxon>
        <taxon>Tanacetum</taxon>
    </lineage>
</organism>
<protein>
    <submittedName>
        <fullName evidence="2">Uncharacterized protein</fullName>
    </submittedName>
</protein>